<feature type="compositionally biased region" description="Low complexity" evidence="1">
    <location>
        <begin position="561"/>
        <end position="573"/>
    </location>
</feature>
<feature type="region of interest" description="Disordered" evidence="1">
    <location>
        <begin position="342"/>
        <end position="367"/>
    </location>
</feature>
<evidence type="ECO:0000313" key="2">
    <source>
        <dbReference type="EMBL" id="KAJ3781731.1"/>
    </source>
</evidence>
<feature type="compositionally biased region" description="Pro residues" evidence="1">
    <location>
        <begin position="204"/>
        <end position="213"/>
    </location>
</feature>
<feature type="compositionally biased region" description="Polar residues" evidence="1">
    <location>
        <begin position="635"/>
        <end position="651"/>
    </location>
</feature>
<feature type="compositionally biased region" description="Polar residues" evidence="1">
    <location>
        <begin position="588"/>
        <end position="613"/>
    </location>
</feature>
<dbReference type="PANTHER" id="PTHR48125:SF12">
    <property type="entry name" value="AT HOOK TRANSCRIPTION FACTOR FAMILY-RELATED"/>
    <property type="match status" value="1"/>
</dbReference>
<feature type="region of interest" description="Disordered" evidence="1">
    <location>
        <begin position="391"/>
        <end position="411"/>
    </location>
</feature>
<dbReference type="EMBL" id="MU793529">
    <property type="protein sequence ID" value="KAJ3781731.1"/>
    <property type="molecule type" value="Genomic_DNA"/>
</dbReference>
<feature type="region of interest" description="Disordered" evidence="1">
    <location>
        <begin position="698"/>
        <end position="820"/>
    </location>
</feature>
<feature type="compositionally biased region" description="Basic and acidic residues" evidence="1">
    <location>
        <begin position="162"/>
        <end position="177"/>
    </location>
</feature>
<feature type="compositionally biased region" description="Basic and acidic residues" evidence="1">
    <location>
        <begin position="124"/>
        <end position="140"/>
    </location>
</feature>
<reference evidence="2" key="1">
    <citation type="submission" date="2022-08" db="EMBL/GenBank/DDBJ databases">
        <authorList>
            <consortium name="DOE Joint Genome Institute"/>
            <person name="Min B."/>
            <person name="Riley R."/>
            <person name="Sierra-Patev S."/>
            <person name="Naranjo-Ortiz M."/>
            <person name="Looney B."/>
            <person name="Konkel Z."/>
            <person name="Slot J.C."/>
            <person name="Sakamoto Y."/>
            <person name="Steenwyk J.L."/>
            <person name="Rokas A."/>
            <person name="Carro J."/>
            <person name="Camarero S."/>
            <person name="Ferreira P."/>
            <person name="Molpeceres G."/>
            <person name="Ruiz-Duenas F.J."/>
            <person name="Serrano A."/>
            <person name="Henrissat B."/>
            <person name="Drula E."/>
            <person name="Hughes K.W."/>
            <person name="Mata J.L."/>
            <person name="Ishikawa N.K."/>
            <person name="Vargas-Isla R."/>
            <person name="Ushijima S."/>
            <person name="Smith C.A."/>
            <person name="Ahrendt S."/>
            <person name="Andreopoulos W."/>
            <person name="He G."/>
            <person name="Labutti K."/>
            <person name="Lipzen A."/>
            <person name="Ng V."/>
            <person name="Sandor L."/>
            <person name="Barry K."/>
            <person name="Martinez A.T."/>
            <person name="Xiao Y."/>
            <person name="Gibbons J.G."/>
            <person name="Terashima K."/>
            <person name="Hibbett D.S."/>
            <person name="Grigoriev I.V."/>
        </authorList>
    </citation>
    <scope>NUCLEOTIDE SEQUENCE</scope>
    <source>
        <strain evidence="2">TFB10291</strain>
    </source>
</reference>
<feature type="region of interest" description="Disordered" evidence="1">
    <location>
        <begin position="1"/>
        <end position="40"/>
    </location>
</feature>
<gene>
    <name evidence="2" type="ORF">GGU10DRAFT_437109</name>
</gene>
<feature type="compositionally biased region" description="Basic and acidic residues" evidence="1">
    <location>
        <begin position="530"/>
        <end position="543"/>
    </location>
</feature>
<accession>A0AA38KPC7</accession>
<protein>
    <submittedName>
        <fullName evidence="2">Uncharacterized protein</fullName>
    </submittedName>
</protein>
<feature type="compositionally biased region" description="Basic and acidic residues" evidence="1">
    <location>
        <begin position="1"/>
        <end position="17"/>
    </location>
</feature>
<feature type="region of interest" description="Disordered" evidence="1">
    <location>
        <begin position="882"/>
        <end position="931"/>
    </location>
</feature>
<feature type="compositionally biased region" description="Polar residues" evidence="1">
    <location>
        <begin position="468"/>
        <end position="478"/>
    </location>
</feature>
<evidence type="ECO:0000256" key="1">
    <source>
        <dbReference type="SAM" id="MobiDB-lite"/>
    </source>
</evidence>
<feature type="region of interest" description="Disordered" evidence="1">
    <location>
        <begin position="225"/>
        <end position="324"/>
    </location>
</feature>
<feature type="compositionally biased region" description="Low complexity" evidence="1">
    <location>
        <begin position="502"/>
        <end position="515"/>
    </location>
</feature>
<feature type="compositionally biased region" description="Basic and acidic residues" evidence="1">
    <location>
        <begin position="274"/>
        <end position="324"/>
    </location>
</feature>
<dbReference type="PANTHER" id="PTHR48125">
    <property type="entry name" value="LP07818P1"/>
    <property type="match status" value="1"/>
</dbReference>
<proteinExistence type="predicted"/>
<dbReference type="AlphaFoldDB" id="A0AA38KPC7"/>
<keyword evidence="3" id="KW-1185">Reference proteome</keyword>
<feature type="compositionally biased region" description="Polar residues" evidence="1">
    <location>
        <begin position="434"/>
        <end position="445"/>
    </location>
</feature>
<feature type="compositionally biased region" description="Basic and acidic residues" evidence="1">
    <location>
        <begin position="892"/>
        <end position="907"/>
    </location>
</feature>
<dbReference type="Proteomes" id="UP001163798">
    <property type="component" value="Unassembled WGS sequence"/>
</dbReference>
<feature type="compositionally biased region" description="Low complexity" evidence="1">
    <location>
        <begin position="614"/>
        <end position="623"/>
    </location>
</feature>
<feature type="region of interest" description="Disordered" evidence="1">
    <location>
        <begin position="64"/>
        <end position="213"/>
    </location>
</feature>
<feature type="compositionally biased region" description="Low complexity" evidence="1">
    <location>
        <begin position="111"/>
        <end position="121"/>
    </location>
</feature>
<organism evidence="2 3">
    <name type="scientific">Lentinula aff. detonsa</name>
    <dbReference type="NCBI Taxonomy" id="2804958"/>
    <lineage>
        <taxon>Eukaryota</taxon>
        <taxon>Fungi</taxon>
        <taxon>Dikarya</taxon>
        <taxon>Basidiomycota</taxon>
        <taxon>Agaricomycotina</taxon>
        <taxon>Agaricomycetes</taxon>
        <taxon>Agaricomycetidae</taxon>
        <taxon>Agaricales</taxon>
        <taxon>Marasmiineae</taxon>
        <taxon>Omphalotaceae</taxon>
        <taxon>Lentinula</taxon>
    </lineage>
</organism>
<feature type="region of interest" description="Disordered" evidence="1">
    <location>
        <begin position="561"/>
        <end position="681"/>
    </location>
</feature>
<sequence>MDQRGESRPSSKNEVRRATLQKTQHSATREPALSTGGGGLFSGVLNYVTAEVGSFITTATGGAITVNTGVPSSRVKHGGHDLEMRRRKKKRTREWTNSVGRESTSDRPLASSETSSRQSVSTPDHAHDAEASTKKRESTRHLKTTMPGSLFPRSPSLMPSEAGHRHENGVEEDEGRHVSWNFGLDNENQSGSSTVYVPLMQPSPQSPFRPPLVPSVKDAVAKFYAGPDIDPSLLLPSPPRRKGKDREVVDADFDDDSWLMPPPRNPGRGPSDGDTTREIRVKGKERELSEAIEEHKRKEARWERDRDKETVAGEEDFMREKKRDKERIRNLEEEIERLKEELRKRPAISTFPPPPPPPPPPPLAVSIAAPSTLNISDATAPFAHVRAALKHAPTPKEAPINPPRRGGQPTVGVTADKMAAFLNEMKTVRLRKVGSQSSLGKSTSDTSRRESYGNGNDNSFFDTERSRLSISDLRTTGENLGGLPAGPSSAPARELSWPSTRSVSSNGEGNASASSTRKRKRMESTDNAEDIDHSRHRDLSSQIQKLRESIKNKRRILNNSINSTSLSESRYPYRPLPPPSSVPSQSQNSTGAASEPASSSVLPHGTNTSRVWGSNSTDSSSSSIAYRDADKATASAPSLSSVPAETPSLCSDNDAEHPRHVVDSSTPPSTPPPGTSARFITPPTYVAEVIDLEVDLVDKDDEREDGPSVAAGTHWKQSRRRSSPHPSAYLAKRIPASPLPNPSPKRPKPPASSKRGTSAGRIALHPRPPTPLRSNSDNQRDEDDEEDPLSLRSKKDEDIVASTSSGQPHHRRRRSTLDEELRAANKASLIAETEGEYSEDELGNALFIGTGTRSKKLGFLAHGGAGGPPVWMGEGYVLGTGCAEEEREEEEERTKDRSFNTPRERKLGPPTVSRTRIPVAKLKPPMVMRRR</sequence>
<feature type="compositionally biased region" description="Polar residues" evidence="1">
    <location>
        <begin position="186"/>
        <end position="195"/>
    </location>
</feature>
<feature type="region of interest" description="Disordered" evidence="1">
    <location>
        <begin position="431"/>
        <end position="543"/>
    </location>
</feature>
<feature type="compositionally biased region" description="Pro residues" evidence="1">
    <location>
        <begin position="351"/>
        <end position="363"/>
    </location>
</feature>
<dbReference type="SUPFAM" id="SSF101447">
    <property type="entry name" value="Formin homology 2 domain (FH2 domain)"/>
    <property type="match status" value="1"/>
</dbReference>
<evidence type="ECO:0000313" key="3">
    <source>
        <dbReference type="Proteomes" id="UP001163798"/>
    </source>
</evidence>
<name>A0AA38KPC7_9AGAR</name>
<comment type="caution">
    <text evidence="2">The sequence shown here is derived from an EMBL/GenBank/DDBJ whole genome shotgun (WGS) entry which is preliminary data.</text>
</comment>